<dbReference type="InterPro" id="IPR045229">
    <property type="entry name" value="TPP_enz"/>
</dbReference>
<dbReference type="InterPro" id="IPR012001">
    <property type="entry name" value="Thiamin_PyroP_enz_TPP-bd_dom"/>
</dbReference>
<evidence type="ECO:0000313" key="6">
    <source>
        <dbReference type="Proteomes" id="UP001596139"/>
    </source>
</evidence>
<evidence type="ECO:0000313" key="5">
    <source>
        <dbReference type="EMBL" id="MFC6066845.1"/>
    </source>
</evidence>
<dbReference type="PANTHER" id="PTHR18968:SF14">
    <property type="entry name" value="GLYOXYLATE CARBOLIGASE"/>
    <property type="match status" value="1"/>
</dbReference>
<dbReference type="Pfam" id="PF00205">
    <property type="entry name" value="TPP_enzyme_M"/>
    <property type="match status" value="1"/>
</dbReference>
<comment type="similarity">
    <text evidence="1">Belongs to the TPP enzyme family.</text>
</comment>
<evidence type="ECO:0000256" key="2">
    <source>
        <dbReference type="SAM" id="MobiDB-lite"/>
    </source>
</evidence>
<sequence>MPRMTAAAAAARIVRDESGDAAFGCPDTPGGPLYAALAAAGTALRTARHAQSAAHMADGWARASGRTGVVVAGAASGPGLVPGLHAARTDGVPLICLTAGPAEPVRAVAKQVLPAASAARLPWALREAFRTAREGRPGPVLVELPADAGTEIAYDPAVDASLPVRSGAPHPPQVATALELLLAARRPLLLAGGGVTAADAGAALRALAGRLRVPFADTPGGRGCAGDGDELYAGTVGCSPGQQALGAADCVLALGTGRAAGLLAGVPTVIQVDAEPSAIGGYGTAGLGIVADARLFLEALHDAARESTARPRTWTGPTGAAVPAPGPGGAPVPVRRVHAELDAAFGTDACFVLTEEVYGEWGGALLPVGRPRRLLLGGRGGPSGWAVPAALGARAALAAAAPDAVLVGIGTGPGLPPLAEELAVAAECSVPYVQLLLGRDERGPDAVRLAEAYDCSGCRVTARDGLRSALEWARKEAVSTRRPVLVDVLARPDT</sequence>
<dbReference type="Gene3D" id="3.40.50.1220">
    <property type="entry name" value="TPP-binding domain"/>
    <property type="match status" value="1"/>
</dbReference>
<dbReference type="InterPro" id="IPR012000">
    <property type="entry name" value="Thiamin_PyroP_enz_cen_dom"/>
</dbReference>
<reference evidence="6" key="1">
    <citation type="journal article" date="2019" name="Int. J. Syst. Evol. Microbiol.">
        <title>The Global Catalogue of Microorganisms (GCM) 10K type strain sequencing project: providing services to taxonomists for standard genome sequencing and annotation.</title>
        <authorList>
            <consortium name="The Broad Institute Genomics Platform"/>
            <consortium name="The Broad Institute Genome Sequencing Center for Infectious Disease"/>
            <person name="Wu L."/>
            <person name="Ma J."/>
        </authorList>
    </citation>
    <scope>NUCLEOTIDE SEQUENCE [LARGE SCALE GENOMIC DNA]</scope>
    <source>
        <strain evidence="6">CGMCC 1.15180</strain>
    </source>
</reference>
<name>A0ABW1MTX8_9ACTN</name>
<organism evidence="5 6">
    <name type="scientific">Streptomyces ochraceiscleroticus</name>
    <dbReference type="NCBI Taxonomy" id="47761"/>
    <lineage>
        <taxon>Bacteria</taxon>
        <taxon>Bacillati</taxon>
        <taxon>Actinomycetota</taxon>
        <taxon>Actinomycetes</taxon>
        <taxon>Kitasatosporales</taxon>
        <taxon>Streptomycetaceae</taxon>
        <taxon>Streptomyces</taxon>
    </lineage>
</organism>
<proteinExistence type="inferred from homology"/>
<dbReference type="RefSeq" id="WP_169749896.1">
    <property type="nucleotide sequence ID" value="NZ_JBHSPX010000008.1"/>
</dbReference>
<dbReference type="Gene3D" id="3.40.50.970">
    <property type="match status" value="3"/>
</dbReference>
<evidence type="ECO:0000256" key="1">
    <source>
        <dbReference type="ARBA" id="ARBA00007812"/>
    </source>
</evidence>
<dbReference type="PANTHER" id="PTHR18968">
    <property type="entry name" value="THIAMINE PYROPHOSPHATE ENZYMES"/>
    <property type="match status" value="1"/>
</dbReference>
<dbReference type="Proteomes" id="UP001596139">
    <property type="component" value="Unassembled WGS sequence"/>
</dbReference>
<protein>
    <submittedName>
        <fullName evidence="5">Thiamine pyrophosphate-binding protein</fullName>
    </submittedName>
</protein>
<keyword evidence="6" id="KW-1185">Reference proteome</keyword>
<comment type="caution">
    <text evidence="5">The sequence shown here is derived from an EMBL/GenBank/DDBJ whole genome shotgun (WGS) entry which is preliminary data.</text>
</comment>
<dbReference type="CDD" id="cd07035">
    <property type="entry name" value="TPP_PYR_POX_like"/>
    <property type="match status" value="1"/>
</dbReference>
<dbReference type="InterPro" id="IPR029061">
    <property type="entry name" value="THDP-binding"/>
</dbReference>
<dbReference type="SUPFAM" id="SSF52467">
    <property type="entry name" value="DHS-like NAD/FAD-binding domain"/>
    <property type="match status" value="1"/>
</dbReference>
<evidence type="ECO:0000259" key="4">
    <source>
        <dbReference type="Pfam" id="PF02776"/>
    </source>
</evidence>
<gene>
    <name evidence="5" type="ORF">ACFP4F_30485</name>
</gene>
<feature type="domain" description="Thiamine pyrophosphate enzyme central" evidence="3">
    <location>
        <begin position="174"/>
        <end position="300"/>
    </location>
</feature>
<accession>A0ABW1MTX8</accession>
<dbReference type="Pfam" id="PF02776">
    <property type="entry name" value="TPP_enzyme_N"/>
    <property type="match status" value="1"/>
</dbReference>
<feature type="region of interest" description="Disordered" evidence="2">
    <location>
        <begin position="307"/>
        <end position="327"/>
    </location>
</feature>
<feature type="domain" description="Thiamine pyrophosphate enzyme N-terminal TPP-binding" evidence="4">
    <location>
        <begin position="4"/>
        <end position="103"/>
    </location>
</feature>
<dbReference type="InterPro" id="IPR029035">
    <property type="entry name" value="DHS-like_NAD/FAD-binding_dom"/>
</dbReference>
<evidence type="ECO:0000259" key="3">
    <source>
        <dbReference type="Pfam" id="PF00205"/>
    </source>
</evidence>
<dbReference type="SUPFAM" id="SSF52518">
    <property type="entry name" value="Thiamin diphosphate-binding fold (THDP-binding)"/>
    <property type="match status" value="2"/>
</dbReference>
<dbReference type="EMBL" id="JBHSPX010000008">
    <property type="protein sequence ID" value="MFC6066845.1"/>
    <property type="molecule type" value="Genomic_DNA"/>
</dbReference>